<feature type="transmembrane region" description="Helical" evidence="1">
    <location>
        <begin position="114"/>
        <end position="134"/>
    </location>
</feature>
<evidence type="ECO:0000313" key="2">
    <source>
        <dbReference type="EMBL" id="BAK35629.1"/>
    </source>
</evidence>
<keyword evidence="1" id="KW-0812">Transmembrane</keyword>
<dbReference type="eggNOG" id="ENOG503310N">
    <property type="taxonomic scope" value="Bacteria"/>
</dbReference>
<feature type="transmembrane region" description="Helical" evidence="1">
    <location>
        <begin position="28"/>
        <end position="45"/>
    </location>
</feature>
<reference evidence="2 3" key="1">
    <citation type="submission" date="2011-05" db="EMBL/GenBank/DDBJ databases">
        <title>Whole genome sequence of Microlunatus phosphovorus NM-1.</title>
        <authorList>
            <person name="Hosoyama A."/>
            <person name="Sasaki K."/>
            <person name="Harada T."/>
            <person name="Igarashi R."/>
            <person name="Kawakoshi A."/>
            <person name="Sasagawa M."/>
            <person name="Fukada J."/>
            <person name="Nakamura S."/>
            <person name="Katano Y."/>
            <person name="Hanada S."/>
            <person name="Kamagata Y."/>
            <person name="Nakamura N."/>
            <person name="Yamazaki S."/>
            <person name="Fujita N."/>
        </authorList>
    </citation>
    <scope>NUCLEOTIDE SEQUENCE [LARGE SCALE GENOMIC DNA]</scope>
    <source>
        <strain evidence="3">ATCC 700054 / DSM 10555 / JCM 9379 / NBRC 101784 / NCIMB 13414 / VKM Ac-1990 / NM-1</strain>
    </source>
</reference>
<sequence>MVAADPRIGVNRFTPAAGPAVVFCDVRYLPALVVDVVAIIAFAILGRRSHDEAGNLLGVLGTAWPFLAGALIGHAVCWGVVALRGDQAGWRPGVVVWASTLVLGMLLRLASGSGAAWPFVLVAGIVLAALLLGWRGVFRLVQRARTNATV</sequence>
<evidence type="ECO:0000256" key="1">
    <source>
        <dbReference type="SAM" id="Phobius"/>
    </source>
</evidence>
<dbReference type="EMBL" id="AP012204">
    <property type="protein sequence ID" value="BAK35629.1"/>
    <property type="molecule type" value="Genomic_DNA"/>
</dbReference>
<dbReference type="AlphaFoldDB" id="F5XGZ7"/>
<feature type="transmembrane region" description="Helical" evidence="1">
    <location>
        <begin position="57"/>
        <end position="83"/>
    </location>
</feature>
<gene>
    <name evidence="2" type="ordered locus">MLP_26150</name>
</gene>
<dbReference type="STRING" id="1032480.MLP_26150"/>
<name>F5XGZ7_MICPN</name>
<evidence type="ECO:0008006" key="4">
    <source>
        <dbReference type="Google" id="ProtNLM"/>
    </source>
</evidence>
<dbReference type="Proteomes" id="UP000007947">
    <property type="component" value="Chromosome"/>
</dbReference>
<organism evidence="2 3">
    <name type="scientific">Microlunatus phosphovorus (strain ATCC 700054 / DSM 10555 / JCM 9379 / NBRC 101784 / NCIMB 13414 / VKM Ac-1990 / NM-1)</name>
    <dbReference type="NCBI Taxonomy" id="1032480"/>
    <lineage>
        <taxon>Bacteria</taxon>
        <taxon>Bacillati</taxon>
        <taxon>Actinomycetota</taxon>
        <taxon>Actinomycetes</taxon>
        <taxon>Propionibacteriales</taxon>
        <taxon>Propionibacteriaceae</taxon>
        <taxon>Microlunatus</taxon>
    </lineage>
</organism>
<dbReference type="Pfam" id="PF11255">
    <property type="entry name" value="DUF3054"/>
    <property type="match status" value="1"/>
</dbReference>
<feature type="transmembrane region" description="Helical" evidence="1">
    <location>
        <begin position="89"/>
        <end position="107"/>
    </location>
</feature>
<keyword evidence="3" id="KW-1185">Reference proteome</keyword>
<dbReference type="HOGENOM" id="CLU_089113_3_0_11"/>
<dbReference type="OrthoDB" id="3698172at2"/>
<evidence type="ECO:0000313" key="3">
    <source>
        <dbReference type="Proteomes" id="UP000007947"/>
    </source>
</evidence>
<keyword evidence="1" id="KW-0472">Membrane</keyword>
<keyword evidence="1" id="KW-1133">Transmembrane helix</keyword>
<dbReference type="KEGG" id="mph:MLP_26150"/>
<dbReference type="InterPro" id="IPR021414">
    <property type="entry name" value="DUF3054"/>
</dbReference>
<accession>F5XGZ7</accession>
<protein>
    <recommendedName>
        <fullName evidence="4">DUF3054 domain-containing protein</fullName>
    </recommendedName>
</protein>
<proteinExistence type="predicted"/>